<dbReference type="Proteomes" id="UP000092607">
    <property type="component" value="Unassembled WGS sequence"/>
</dbReference>
<evidence type="ECO:0000313" key="3">
    <source>
        <dbReference type="Proteomes" id="UP000092607"/>
    </source>
</evidence>
<dbReference type="PANTHER" id="PTHR34818:SF1">
    <property type="entry name" value="PROTEIN BLI-3"/>
    <property type="match status" value="1"/>
</dbReference>
<gene>
    <name evidence="2" type="ORF">A9309_06525</name>
</gene>
<evidence type="ECO:0000313" key="2">
    <source>
        <dbReference type="EMBL" id="OBX63034.1"/>
    </source>
</evidence>
<dbReference type="SUPFAM" id="SSF50475">
    <property type="entry name" value="FMN-binding split barrel"/>
    <property type="match status" value="1"/>
</dbReference>
<dbReference type="InterPro" id="IPR012349">
    <property type="entry name" value="Split_barrel_FMN-bd"/>
</dbReference>
<dbReference type="PANTHER" id="PTHR34818">
    <property type="entry name" value="PROTEIN BLI-3"/>
    <property type="match status" value="1"/>
</dbReference>
<name>A0A1B8Q285_MORLA</name>
<dbReference type="Gene3D" id="2.30.110.10">
    <property type="entry name" value="Electron Transport, Fmn-binding Protein, Chain A"/>
    <property type="match status" value="1"/>
</dbReference>
<dbReference type="EMBL" id="LZMS01000056">
    <property type="protein sequence ID" value="OBX63034.1"/>
    <property type="molecule type" value="Genomic_DNA"/>
</dbReference>
<dbReference type="OrthoDB" id="1432662at2"/>
<evidence type="ECO:0000259" key="1">
    <source>
        <dbReference type="Pfam" id="PF16242"/>
    </source>
</evidence>
<reference evidence="2 3" key="1">
    <citation type="submission" date="2016-06" db="EMBL/GenBank/DDBJ databases">
        <title>Draft genome of Moraxella lacunata CCUG 57757A.</title>
        <authorList>
            <person name="Salva-Serra F."/>
            <person name="Engstrom-Jakobsson H."/>
            <person name="Thorell K."/>
            <person name="Gonzales-Siles L."/>
            <person name="Karlsson R."/>
            <person name="Boulund F."/>
            <person name="Engstrand L."/>
            <person name="Kristiansson E."/>
            <person name="Moore E."/>
        </authorList>
    </citation>
    <scope>NUCLEOTIDE SEQUENCE [LARGE SCALE GENOMIC DNA]</scope>
    <source>
        <strain evidence="2 3">CCUG 57757A</strain>
    </source>
</reference>
<sequence>MSDTQTHIDTIGELVKDIKFTMMTTVTADGHLHACPMTTSEFDLAKKEIWFIADASTQTVADIKANPQVNLSYTAQNNKDYLSINGKAELVANPAKLDELWSPTYSAFFANGKDDANVQLIKVVPNGAEYWLSGNSVVNMFKLTASAITGGKVADSLGENASVRF</sequence>
<dbReference type="InterPro" id="IPR052917">
    <property type="entry name" value="Stress-Dev_Protein"/>
</dbReference>
<dbReference type="RefSeq" id="WP_065256030.1">
    <property type="nucleotide sequence ID" value="NZ_JARDJM010000021.1"/>
</dbReference>
<protein>
    <submittedName>
        <fullName evidence="2">General stress protein</fullName>
    </submittedName>
</protein>
<dbReference type="InterPro" id="IPR038725">
    <property type="entry name" value="YdaG_split_barrel_FMN-bd"/>
</dbReference>
<dbReference type="Pfam" id="PF16242">
    <property type="entry name" value="Pyrid_ox_like"/>
    <property type="match status" value="1"/>
</dbReference>
<accession>A0A1B8Q285</accession>
<comment type="caution">
    <text evidence="2">The sequence shown here is derived from an EMBL/GenBank/DDBJ whole genome shotgun (WGS) entry which is preliminary data.</text>
</comment>
<dbReference type="AlphaFoldDB" id="A0A1B8Q285"/>
<feature type="domain" description="General stress protein FMN-binding split barrel" evidence="1">
    <location>
        <begin position="7"/>
        <end position="152"/>
    </location>
</feature>
<proteinExistence type="predicted"/>
<organism evidence="2 3">
    <name type="scientific">Moraxella lacunata</name>
    <dbReference type="NCBI Taxonomy" id="477"/>
    <lineage>
        <taxon>Bacteria</taxon>
        <taxon>Pseudomonadati</taxon>
        <taxon>Pseudomonadota</taxon>
        <taxon>Gammaproteobacteria</taxon>
        <taxon>Moraxellales</taxon>
        <taxon>Moraxellaceae</taxon>
        <taxon>Moraxella</taxon>
    </lineage>
</organism>